<dbReference type="RefSeq" id="WP_371387937.1">
    <property type="nucleotide sequence ID" value="NZ_JBGLYH010000069.1"/>
</dbReference>
<evidence type="ECO:0000313" key="1">
    <source>
        <dbReference type="EMBL" id="MEZ7198449.1"/>
    </source>
</evidence>
<evidence type="ECO:0000313" key="2">
    <source>
        <dbReference type="Proteomes" id="UP001568698"/>
    </source>
</evidence>
<dbReference type="EMBL" id="JBGLYH010000069">
    <property type="protein sequence ID" value="MEZ7198449.1"/>
    <property type="molecule type" value="Genomic_DNA"/>
</dbReference>
<dbReference type="Proteomes" id="UP001568698">
    <property type="component" value="Unassembled WGS sequence"/>
</dbReference>
<sequence>MYNNPIAIPMNAQIFIIYALPRNPLKKSSITAVVATASTDEEIVGPLWDRLKNCFSKISRKMAIRNAFDNGTLASNYRGRASSPGIVDD</sequence>
<reference evidence="1 2" key="1">
    <citation type="submission" date="2024-08" db="EMBL/GenBank/DDBJ databases">
        <title>Sulfate-reducing bacteria isolated from formation water of the oil field in Kazakhstan and description of Pseudodesulfovibrio sp.</title>
        <authorList>
            <person name="Bidzhieva S.K."/>
            <person name="Tourova T.P."/>
            <person name="Grouzdev D.S."/>
            <person name="Beletsky A.V."/>
            <person name="Sokolova D.S."/>
            <person name="Samigullina S.R."/>
            <person name="Poltaraus A.B."/>
            <person name="Avtukh A.N."/>
            <person name="Tereshina V.M."/>
            <person name="Zhaparov N.S."/>
            <person name="Mardanov A.V."/>
            <person name="Nazina T.N."/>
        </authorList>
    </citation>
    <scope>NUCLEOTIDE SEQUENCE [LARGE SCALE GENOMIC DNA]</scope>
    <source>
        <strain evidence="1 2">9FUS</strain>
    </source>
</reference>
<keyword evidence="2" id="KW-1185">Reference proteome</keyword>
<proteinExistence type="predicted"/>
<comment type="caution">
    <text evidence="1">The sequence shown here is derived from an EMBL/GenBank/DDBJ whole genome shotgun (WGS) entry which is preliminary data.</text>
</comment>
<gene>
    <name evidence="1" type="ORF">AB6M95_16995</name>
</gene>
<protein>
    <submittedName>
        <fullName evidence="1">Uncharacterized protein</fullName>
    </submittedName>
</protein>
<accession>A0ABV4K8U5</accession>
<name>A0ABV4K8U5_9BACT</name>
<organism evidence="1 2">
    <name type="scientific">Pseudodesulfovibrio karagichevae</name>
    <dbReference type="NCBI Taxonomy" id="3239305"/>
    <lineage>
        <taxon>Bacteria</taxon>
        <taxon>Pseudomonadati</taxon>
        <taxon>Thermodesulfobacteriota</taxon>
        <taxon>Desulfovibrionia</taxon>
        <taxon>Desulfovibrionales</taxon>
        <taxon>Desulfovibrionaceae</taxon>
    </lineage>
</organism>